<dbReference type="EC" id="1.1.2.4" evidence="9"/>
<dbReference type="FunFam" id="1.10.45.10:FF:000001">
    <property type="entry name" value="D-lactate dehydrogenase mitochondrial"/>
    <property type="match status" value="1"/>
</dbReference>
<dbReference type="PROSITE" id="PS51387">
    <property type="entry name" value="FAD_PCMH"/>
    <property type="match status" value="1"/>
</dbReference>
<keyword evidence="6" id="KW-0809">Transit peptide</keyword>
<organism evidence="12 13">
    <name type="scientific">Fomitopsis schrenkii</name>
    <name type="common">Brown rot fungus</name>
    <dbReference type="NCBI Taxonomy" id="2126942"/>
    <lineage>
        <taxon>Eukaryota</taxon>
        <taxon>Fungi</taxon>
        <taxon>Dikarya</taxon>
        <taxon>Basidiomycota</taxon>
        <taxon>Agaricomycotina</taxon>
        <taxon>Agaricomycetes</taxon>
        <taxon>Polyporales</taxon>
        <taxon>Fomitopsis</taxon>
    </lineage>
</organism>
<dbReference type="eggNOG" id="KOG1231">
    <property type="taxonomic scope" value="Eukaryota"/>
</dbReference>
<evidence type="ECO:0000256" key="6">
    <source>
        <dbReference type="ARBA" id="ARBA00022946"/>
    </source>
</evidence>
<dbReference type="GO" id="GO:0008720">
    <property type="term" value="F:D-lactate dehydrogenase (NAD+) activity"/>
    <property type="evidence" value="ECO:0007669"/>
    <property type="project" value="TreeGrafter"/>
</dbReference>
<dbReference type="FunFam" id="3.30.465.10:FF:000014">
    <property type="entry name" value="D-lactate dehydrogenase (Cytochrome), putative"/>
    <property type="match status" value="1"/>
</dbReference>
<evidence type="ECO:0000256" key="3">
    <source>
        <dbReference type="ARBA" id="ARBA00008000"/>
    </source>
</evidence>
<evidence type="ECO:0000256" key="10">
    <source>
        <dbReference type="ARBA" id="ARBA00051436"/>
    </source>
</evidence>
<dbReference type="Gene3D" id="3.30.465.10">
    <property type="match status" value="1"/>
</dbReference>
<dbReference type="InterPro" id="IPR006094">
    <property type="entry name" value="Oxid_FAD_bind_N"/>
</dbReference>
<dbReference type="AlphaFoldDB" id="S8ESF5"/>
<dbReference type="STRING" id="743788.S8ESF5"/>
<name>S8ESF5_FOMSC</name>
<evidence type="ECO:0000256" key="2">
    <source>
        <dbReference type="ARBA" id="ARBA00004173"/>
    </source>
</evidence>
<dbReference type="PANTHER" id="PTHR11748">
    <property type="entry name" value="D-LACTATE DEHYDROGENASE"/>
    <property type="match status" value="1"/>
</dbReference>
<keyword evidence="5" id="KW-0274">FAD</keyword>
<dbReference type="InterPro" id="IPR016164">
    <property type="entry name" value="FAD-linked_Oxase-like_C"/>
</dbReference>
<dbReference type="InParanoid" id="S8ESF5"/>
<dbReference type="InterPro" id="IPR004113">
    <property type="entry name" value="FAD-bd_oxidored_4_C"/>
</dbReference>
<keyword evidence="13" id="KW-1185">Reference proteome</keyword>
<evidence type="ECO:0000256" key="9">
    <source>
        <dbReference type="ARBA" id="ARBA00038897"/>
    </source>
</evidence>
<dbReference type="PANTHER" id="PTHR11748:SF111">
    <property type="entry name" value="D-LACTATE DEHYDROGENASE, MITOCHONDRIAL-RELATED"/>
    <property type="match status" value="1"/>
</dbReference>
<dbReference type="Proteomes" id="UP000015241">
    <property type="component" value="Unassembled WGS sequence"/>
</dbReference>
<dbReference type="Pfam" id="PF02913">
    <property type="entry name" value="FAD-oxidase_C"/>
    <property type="match status" value="1"/>
</dbReference>
<keyword evidence="4" id="KW-0285">Flavoprotein</keyword>
<dbReference type="SUPFAM" id="SSF56176">
    <property type="entry name" value="FAD-binding/transporter-associated domain-like"/>
    <property type="match status" value="1"/>
</dbReference>
<dbReference type="GO" id="GO:0071949">
    <property type="term" value="F:FAD binding"/>
    <property type="evidence" value="ECO:0007669"/>
    <property type="project" value="InterPro"/>
</dbReference>
<dbReference type="GO" id="GO:0004458">
    <property type="term" value="F:D-lactate dehydrogenase (cytochrome) activity"/>
    <property type="evidence" value="ECO:0007669"/>
    <property type="project" value="UniProtKB-EC"/>
</dbReference>
<dbReference type="InterPro" id="IPR016169">
    <property type="entry name" value="FAD-bd_PCMH_sub2"/>
</dbReference>
<evidence type="ECO:0000313" key="13">
    <source>
        <dbReference type="Proteomes" id="UP000015241"/>
    </source>
</evidence>
<dbReference type="EMBL" id="KE504122">
    <property type="protein sequence ID" value="EPT05854.1"/>
    <property type="molecule type" value="Genomic_DNA"/>
</dbReference>
<evidence type="ECO:0000256" key="4">
    <source>
        <dbReference type="ARBA" id="ARBA00022630"/>
    </source>
</evidence>
<accession>S8ESF5</accession>
<keyword evidence="8" id="KW-0496">Mitochondrion</keyword>
<gene>
    <name evidence="12" type="ORF">FOMPIDRAFT_134292</name>
</gene>
<evidence type="ECO:0000313" key="12">
    <source>
        <dbReference type="EMBL" id="EPT05854.1"/>
    </source>
</evidence>
<feature type="domain" description="FAD-binding PCMH-type" evidence="11">
    <location>
        <begin position="100"/>
        <end position="283"/>
    </location>
</feature>
<dbReference type="GO" id="GO:1903457">
    <property type="term" value="P:lactate catabolic process"/>
    <property type="evidence" value="ECO:0007669"/>
    <property type="project" value="TreeGrafter"/>
</dbReference>
<evidence type="ECO:0000256" key="1">
    <source>
        <dbReference type="ARBA" id="ARBA00001974"/>
    </source>
</evidence>
<evidence type="ECO:0000256" key="5">
    <source>
        <dbReference type="ARBA" id="ARBA00022827"/>
    </source>
</evidence>
<comment type="similarity">
    <text evidence="3">Belongs to the FAD-binding oxidoreductase/transferase type 4 family.</text>
</comment>
<dbReference type="InterPro" id="IPR016166">
    <property type="entry name" value="FAD-bd_PCMH"/>
</dbReference>
<dbReference type="OrthoDB" id="7786253at2759"/>
<dbReference type="GO" id="GO:0005739">
    <property type="term" value="C:mitochondrion"/>
    <property type="evidence" value="ECO:0007669"/>
    <property type="project" value="UniProtKB-SubCell"/>
</dbReference>
<evidence type="ECO:0000256" key="8">
    <source>
        <dbReference type="ARBA" id="ARBA00023128"/>
    </source>
</evidence>
<dbReference type="Gene3D" id="3.30.70.2740">
    <property type="match status" value="1"/>
</dbReference>
<proteinExistence type="inferred from homology"/>
<dbReference type="InterPro" id="IPR016171">
    <property type="entry name" value="Vanillyl_alc_oxidase_C-sub2"/>
</dbReference>
<dbReference type="Pfam" id="PF01565">
    <property type="entry name" value="FAD_binding_4"/>
    <property type="match status" value="1"/>
</dbReference>
<evidence type="ECO:0000256" key="7">
    <source>
        <dbReference type="ARBA" id="ARBA00023002"/>
    </source>
</evidence>
<reference evidence="12 13" key="1">
    <citation type="journal article" date="2012" name="Science">
        <title>The Paleozoic origin of enzymatic lignin decomposition reconstructed from 31 fungal genomes.</title>
        <authorList>
            <person name="Floudas D."/>
            <person name="Binder M."/>
            <person name="Riley R."/>
            <person name="Barry K."/>
            <person name="Blanchette R.A."/>
            <person name="Henrissat B."/>
            <person name="Martinez A.T."/>
            <person name="Otillar R."/>
            <person name="Spatafora J.W."/>
            <person name="Yadav J.S."/>
            <person name="Aerts A."/>
            <person name="Benoit I."/>
            <person name="Boyd A."/>
            <person name="Carlson A."/>
            <person name="Copeland A."/>
            <person name="Coutinho P.M."/>
            <person name="de Vries R.P."/>
            <person name="Ferreira P."/>
            <person name="Findley K."/>
            <person name="Foster B."/>
            <person name="Gaskell J."/>
            <person name="Glotzer D."/>
            <person name="Gorecki P."/>
            <person name="Heitman J."/>
            <person name="Hesse C."/>
            <person name="Hori C."/>
            <person name="Igarashi K."/>
            <person name="Jurgens J.A."/>
            <person name="Kallen N."/>
            <person name="Kersten P."/>
            <person name="Kohler A."/>
            <person name="Kuees U."/>
            <person name="Kumar T.K.A."/>
            <person name="Kuo A."/>
            <person name="LaButti K."/>
            <person name="Larrondo L.F."/>
            <person name="Lindquist E."/>
            <person name="Ling A."/>
            <person name="Lombard V."/>
            <person name="Lucas S."/>
            <person name="Lundell T."/>
            <person name="Martin R."/>
            <person name="McLaughlin D.J."/>
            <person name="Morgenstern I."/>
            <person name="Morin E."/>
            <person name="Murat C."/>
            <person name="Nagy L.G."/>
            <person name="Nolan M."/>
            <person name="Ohm R.A."/>
            <person name="Patyshakuliyeva A."/>
            <person name="Rokas A."/>
            <person name="Ruiz-Duenas F.J."/>
            <person name="Sabat G."/>
            <person name="Salamov A."/>
            <person name="Samejima M."/>
            <person name="Schmutz J."/>
            <person name="Slot J.C."/>
            <person name="St John F."/>
            <person name="Stenlid J."/>
            <person name="Sun H."/>
            <person name="Sun S."/>
            <person name="Syed K."/>
            <person name="Tsang A."/>
            <person name="Wiebenga A."/>
            <person name="Young D."/>
            <person name="Pisabarro A."/>
            <person name="Eastwood D.C."/>
            <person name="Martin F."/>
            <person name="Cullen D."/>
            <person name="Grigoriev I.V."/>
            <person name="Hibbett D.S."/>
        </authorList>
    </citation>
    <scope>NUCLEOTIDE SEQUENCE</scope>
    <source>
        <strain evidence="13">FP-58527</strain>
    </source>
</reference>
<comment type="catalytic activity">
    <reaction evidence="10">
        <text>(R)-lactate + 2 Fe(III)-[cytochrome c] = 2 Fe(II)-[cytochrome c] + pyruvate + 2 H(+)</text>
        <dbReference type="Rhea" id="RHEA:13521"/>
        <dbReference type="Rhea" id="RHEA-COMP:10350"/>
        <dbReference type="Rhea" id="RHEA-COMP:14399"/>
        <dbReference type="ChEBI" id="CHEBI:15361"/>
        <dbReference type="ChEBI" id="CHEBI:15378"/>
        <dbReference type="ChEBI" id="CHEBI:16004"/>
        <dbReference type="ChEBI" id="CHEBI:29033"/>
        <dbReference type="ChEBI" id="CHEBI:29034"/>
        <dbReference type="EC" id="1.1.2.4"/>
    </reaction>
</comment>
<dbReference type="Gene3D" id="1.10.45.10">
    <property type="entry name" value="Vanillyl-alcohol Oxidase, Chain A, domain 4"/>
    <property type="match status" value="1"/>
</dbReference>
<comment type="cofactor">
    <cofactor evidence="1">
        <name>FAD</name>
        <dbReference type="ChEBI" id="CHEBI:57692"/>
    </cofactor>
</comment>
<dbReference type="InterPro" id="IPR036318">
    <property type="entry name" value="FAD-bd_PCMH-like_sf"/>
</dbReference>
<sequence>MPEGVLIGAALTLALSYYAQQRSIRLDGVGIGNGSDDVHPLPAKTAKRGQLPEPPEAHQYASKQEIQQAIQELRKALPEEGLVLTDPDSLKLYGHSDNSYHPTSPHSVIVRPRGTEDVVHIVNVARKYRVPLVPYSGATSLEGHFSGYPTGDICIDLSGMDKIVEIHEDDGDVVVQAGVPWEDLNQTLKDKGIPLFFPLDPGPGATIGGMIGTGCSGTNAVRYGTAKSEWFLNVTVVLPSGKVVKTRRRARKSAAGFDLTKLFIGAEGTLGIVTEATLRLAPVVPTKVAMAQFPDVEHAVSAVQEILNSPDGPHLQCIELLDDKMMAAINSAGEVSRPLPISDTLFFKIQGSEAAIGATAKAVRETTAKHGSTRFEFAQTDEEAVELWDSRKYALISTIGSVPGARCWTTDVCVPPSKLPQLVYETKKDLADNKLQSTIVGHVGDGNFHALILFKDDEELHVVSDAVHRLVQRAIRMDGTCTGEHGVGVGKKEYLVEELGVETVALMKTIKRAIDPLNIMNPSKLYPDTTESSSDGH</sequence>
<keyword evidence="7" id="KW-0560">Oxidoreductase</keyword>
<dbReference type="SUPFAM" id="SSF55103">
    <property type="entry name" value="FAD-linked oxidases, C-terminal domain"/>
    <property type="match status" value="1"/>
</dbReference>
<dbReference type="FunFam" id="3.30.70.2740:FF:000001">
    <property type="entry name" value="D-lactate dehydrogenase mitochondrial"/>
    <property type="match status" value="1"/>
</dbReference>
<dbReference type="HOGENOM" id="CLU_017779_3_3_1"/>
<comment type="subcellular location">
    <subcellularLocation>
        <location evidence="2">Mitochondrion</location>
    </subcellularLocation>
</comment>
<evidence type="ECO:0000259" key="11">
    <source>
        <dbReference type="PROSITE" id="PS51387"/>
    </source>
</evidence>
<protein>
    <recommendedName>
        <fullName evidence="9">D-lactate dehydrogenase (cytochrome)</fullName>
        <ecNumber evidence="9">1.1.2.4</ecNumber>
    </recommendedName>
</protein>